<comment type="caution">
    <text evidence="2">The sequence shown here is derived from an EMBL/GenBank/DDBJ whole genome shotgun (WGS) entry which is preliminary data.</text>
</comment>
<feature type="compositionally biased region" description="Basic residues" evidence="1">
    <location>
        <begin position="1"/>
        <end position="11"/>
    </location>
</feature>
<dbReference type="Proteomes" id="UP001320420">
    <property type="component" value="Unassembled WGS sequence"/>
</dbReference>
<accession>A0AAN9YSE6</accession>
<gene>
    <name evidence="2" type="ORF">SLS62_005617</name>
</gene>
<dbReference type="PANTHER" id="PTHR38846">
    <property type="entry name" value="C3H1-TYPE DOMAIN-CONTAINING PROTEIN"/>
    <property type="match status" value="1"/>
</dbReference>
<protein>
    <submittedName>
        <fullName evidence="2">Uncharacterized protein</fullName>
    </submittedName>
</protein>
<proteinExistence type="predicted"/>
<keyword evidence="3" id="KW-1185">Reference proteome</keyword>
<dbReference type="EMBL" id="JAKJXP020000038">
    <property type="protein sequence ID" value="KAK7752464.1"/>
    <property type="molecule type" value="Genomic_DNA"/>
</dbReference>
<dbReference type="AlphaFoldDB" id="A0AAN9YSE6"/>
<dbReference type="PANTHER" id="PTHR38846:SF1">
    <property type="entry name" value="C3H1-TYPE DOMAIN-CONTAINING PROTEIN"/>
    <property type="match status" value="1"/>
</dbReference>
<sequence>MSKKNKNKKGHNGQQGGVALQPQSEPKKPKIVQQWEEYFREGNLEDWQRLMRHLGFEGEFDSKKKCRKALKRKVWVNITDFLAAVRAGNTPYLERFPDEQALAEYTKRTRKVYPREMVEKGSPLKLLLALIFSPRYR</sequence>
<evidence type="ECO:0000256" key="1">
    <source>
        <dbReference type="SAM" id="MobiDB-lite"/>
    </source>
</evidence>
<organism evidence="2 3">
    <name type="scientific">Diatrype stigma</name>
    <dbReference type="NCBI Taxonomy" id="117547"/>
    <lineage>
        <taxon>Eukaryota</taxon>
        <taxon>Fungi</taxon>
        <taxon>Dikarya</taxon>
        <taxon>Ascomycota</taxon>
        <taxon>Pezizomycotina</taxon>
        <taxon>Sordariomycetes</taxon>
        <taxon>Xylariomycetidae</taxon>
        <taxon>Xylariales</taxon>
        <taxon>Diatrypaceae</taxon>
        <taxon>Diatrype</taxon>
    </lineage>
</organism>
<evidence type="ECO:0000313" key="2">
    <source>
        <dbReference type="EMBL" id="KAK7752464.1"/>
    </source>
</evidence>
<feature type="region of interest" description="Disordered" evidence="1">
    <location>
        <begin position="1"/>
        <end position="29"/>
    </location>
</feature>
<evidence type="ECO:0000313" key="3">
    <source>
        <dbReference type="Proteomes" id="UP001320420"/>
    </source>
</evidence>
<reference evidence="2 3" key="1">
    <citation type="submission" date="2024-02" db="EMBL/GenBank/DDBJ databases">
        <title>De novo assembly and annotation of 12 fungi associated with fruit tree decline syndrome in Ontario, Canada.</title>
        <authorList>
            <person name="Sulman M."/>
            <person name="Ellouze W."/>
            <person name="Ilyukhin E."/>
        </authorList>
    </citation>
    <scope>NUCLEOTIDE SEQUENCE [LARGE SCALE GENOMIC DNA]</scope>
    <source>
        <strain evidence="2 3">M11/M66-122</strain>
    </source>
</reference>
<name>A0AAN9YSE6_9PEZI</name>